<feature type="transmembrane region" description="Helical" evidence="9">
    <location>
        <begin position="61"/>
        <end position="78"/>
    </location>
</feature>
<evidence type="ECO:0000313" key="11">
    <source>
        <dbReference type="EMBL" id="ANF59635.1"/>
    </source>
</evidence>
<dbReference type="PANTHER" id="PTHR30614">
    <property type="entry name" value="MEMBRANE COMPONENT OF AMINO ACID ABC TRANSPORTER"/>
    <property type="match status" value="1"/>
</dbReference>
<evidence type="ECO:0000259" key="10">
    <source>
        <dbReference type="PROSITE" id="PS50928"/>
    </source>
</evidence>
<keyword evidence="6" id="KW-0029">Amino-acid transport</keyword>
<evidence type="ECO:0000256" key="3">
    <source>
        <dbReference type="ARBA" id="ARBA00022448"/>
    </source>
</evidence>
<gene>
    <name evidence="11" type="ORF">A5892_11495</name>
</gene>
<dbReference type="GO" id="GO:0022857">
    <property type="term" value="F:transmembrane transporter activity"/>
    <property type="evidence" value="ECO:0007669"/>
    <property type="project" value="InterPro"/>
</dbReference>
<comment type="subcellular location">
    <subcellularLocation>
        <location evidence="1">Cell inner membrane</location>
        <topology evidence="1">Multi-pass membrane protein</topology>
    </subcellularLocation>
    <subcellularLocation>
        <location evidence="9">Cell membrane</location>
        <topology evidence="9">Multi-pass membrane protein</topology>
    </subcellularLocation>
</comment>
<keyword evidence="4" id="KW-1003">Cell membrane</keyword>
<keyword evidence="5 9" id="KW-0812">Transmembrane</keyword>
<dbReference type="Proteomes" id="UP000077875">
    <property type="component" value="Chromosome"/>
</dbReference>
<keyword evidence="7 9" id="KW-1133">Transmembrane helix</keyword>
<dbReference type="STRING" id="376489.A5892_11495"/>
<dbReference type="Gene3D" id="1.10.3720.10">
    <property type="entry name" value="MetI-like"/>
    <property type="match status" value="1"/>
</dbReference>
<feature type="transmembrane region" description="Helical" evidence="9">
    <location>
        <begin position="141"/>
        <end position="166"/>
    </location>
</feature>
<keyword evidence="12" id="KW-1185">Reference proteome</keyword>
<reference evidence="11 12" key="1">
    <citation type="submission" date="2016-04" db="EMBL/GenBank/DDBJ databases">
        <title>Complete Genome Sequence of Halotalea alkalilenta IHB B 13600.</title>
        <authorList>
            <person name="Swarnkar M.K."/>
            <person name="Sharma A."/>
            <person name="Kaushal K."/>
            <person name="Soni R."/>
            <person name="Rana S."/>
            <person name="Singh A.K."/>
            <person name="Gulati A."/>
        </authorList>
    </citation>
    <scope>NUCLEOTIDE SEQUENCE [LARGE SCALE GENOMIC DNA]</scope>
    <source>
        <strain evidence="11 12">IHB B 13600</strain>
    </source>
</reference>
<evidence type="ECO:0000313" key="12">
    <source>
        <dbReference type="Proteomes" id="UP000077875"/>
    </source>
</evidence>
<evidence type="ECO:0000256" key="8">
    <source>
        <dbReference type="ARBA" id="ARBA00023136"/>
    </source>
</evidence>
<dbReference type="SUPFAM" id="SSF161098">
    <property type="entry name" value="MetI-like"/>
    <property type="match status" value="1"/>
</dbReference>
<dbReference type="NCBIfam" id="TIGR01726">
    <property type="entry name" value="HEQRo_perm_3TM"/>
    <property type="match status" value="1"/>
</dbReference>
<dbReference type="PANTHER" id="PTHR30614:SF34">
    <property type="entry name" value="BLR6398 PROTEIN"/>
    <property type="match status" value="1"/>
</dbReference>
<dbReference type="PROSITE" id="PS50928">
    <property type="entry name" value="ABC_TM1"/>
    <property type="match status" value="1"/>
</dbReference>
<dbReference type="Pfam" id="PF00528">
    <property type="entry name" value="BPD_transp_1"/>
    <property type="match status" value="1"/>
</dbReference>
<name>A0A172YKW5_9GAMM</name>
<evidence type="ECO:0000256" key="5">
    <source>
        <dbReference type="ARBA" id="ARBA00022692"/>
    </source>
</evidence>
<feature type="transmembrane region" description="Helical" evidence="9">
    <location>
        <begin position="178"/>
        <end position="200"/>
    </location>
</feature>
<evidence type="ECO:0000256" key="4">
    <source>
        <dbReference type="ARBA" id="ARBA00022475"/>
    </source>
</evidence>
<evidence type="ECO:0000256" key="6">
    <source>
        <dbReference type="ARBA" id="ARBA00022970"/>
    </source>
</evidence>
<evidence type="ECO:0000256" key="2">
    <source>
        <dbReference type="ARBA" id="ARBA00010072"/>
    </source>
</evidence>
<dbReference type="AlphaFoldDB" id="A0A172YKW5"/>
<dbReference type="GO" id="GO:0006865">
    <property type="term" value="P:amino acid transport"/>
    <property type="evidence" value="ECO:0007669"/>
    <property type="project" value="UniProtKB-KW"/>
</dbReference>
<evidence type="ECO:0000256" key="7">
    <source>
        <dbReference type="ARBA" id="ARBA00022989"/>
    </source>
</evidence>
<keyword evidence="3 9" id="KW-0813">Transport</keyword>
<dbReference type="InterPro" id="IPR043429">
    <property type="entry name" value="ArtM/GltK/GlnP/TcyL/YhdX-like"/>
</dbReference>
<dbReference type="CDD" id="cd06261">
    <property type="entry name" value="TM_PBP2"/>
    <property type="match status" value="1"/>
</dbReference>
<dbReference type="InterPro" id="IPR000515">
    <property type="entry name" value="MetI-like"/>
</dbReference>
<organism evidence="11 12">
    <name type="scientific">Halotalea alkalilenta</name>
    <dbReference type="NCBI Taxonomy" id="376489"/>
    <lineage>
        <taxon>Bacteria</taxon>
        <taxon>Pseudomonadati</taxon>
        <taxon>Pseudomonadota</taxon>
        <taxon>Gammaproteobacteria</taxon>
        <taxon>Oceanospirillales</taxon>
        <taxon>Halomonadaceae</taxon>
        <taxon>Halotalea</taxon>
    </lineage>
</organism>
<comment type="similarity">
    <text evidence="2">Belongs to the binding-protein-dependent transport system permease family. HisMQ subfamily.</text>
</comment>
<protein>
    <submittedName>
        <fullName evidence="11">Amino acid ABC transporter permease</fullName>
    </submittedName>
</protein>
<dbReference type="KEGG" id="haa:A5892_11495"/>
<keyword evidence="8 9" id="KW-0472">Membrane</keyword>
<dbReference type="GO" id="GO:0043190">
    <property type="term" value="C:ATP-binding cassette (ABC) transporter complex"/>
    <property type="evidence" value="ECO:0007669"/>
    <property type="project" value="InterPro"/>
</dbReference>
<sequence>MDFTLWDILGHLLRAMRWTLALSIIAFVGGGLVGALLTWWRTSQIKALQLLVRGYVELFQGTPLLMQLFLIFFGLSALGINLSAWTAATIALTLFTSAFVCDIWRGSIEAIPAGQWQAARVLGMSRLQTLRHVVLGQAVRIAIAPTVGFSVQVIKGTALASVIGFTELTRTATMLNNAAFMPFTIFGLLALCYFCLCYPLSRYARYLEKRLDVHGSR</sequence>
<dbReference type="EMBL" id="CP015243">
    <property type="protein sequence ID" value="ANF59635.1"/>
    <property type="molecule type" value="Genomic_DNA"/>
</dbReference>
<feature type="domain" description="ABC transmembrane type-1" evidence="10">
    <location>
        <begin position="16"/>
        <end position="204"/>
    </location>
</feature>
<accession>A0A172YKW5</accession>
<feature type="transmembrane region" description="Helical" evidence="9">
    <location>
        <begin position="84"/>
        <end position="104"/>
    </location>
</feature>
<proteinExistence type="inferred from homology"/>
<feature type="transmembrane region" description="Helical" evidence="9">
    <location>
        <begin position="20"/>
        <end position="40"/>
    </location>
</feature>
<dbReference type="InterPro" id="IPR035906">
    <property type="entry name" value="MetI-like_sf"/>
</dbReference>
<dbReference type="InterPro" id="IPR010065">
    <property type="entry name" value="AA_ABC_transptr_permease_3TM"/>
</dbReference>
<evidence type="ECO:0000256" key="1">
    <source>
        <dbReference type="ARBA" id="ARBA00004429"/>
    </source>
</evidence>
<evidence type="ECO:0000256" key="9">
    <source>
        <dbReference type="RuleBase" id="RU363032"/>
    </source>
</evidence>